<dbReference type="GO" id="GO:0003723">
    <property type="term" value="F:RNA binding"/>
    <property type="evidence" value="ECO:0007669"/>
    <property type="project" value="InterPro"/>
</dbReference>
<dbReference type="RefSeq" id="WP_328856582.1">
    <property type="nucleotide sequence ID" value="NZ_CP108021.1"/>
</dbReference>
<dbReference type="SMART" id="SM01012">
    <property type="entry name" value="ANTAR"/>
    <property type="match status" value="1"/>
</dbReference>
<dbReference type="PROSITE" id="PS50921">
    <property type="entry name" value="ANTAR"/>
    <property type="match status" value="1"/>
</dbReference>
<evidence type="ECO:0000259" key="3">
    <source>
        <dbReference type="PROSITE" id="PS50921"/>
    </source>
</evidence>
<evidence type="ECO:0000313" key="5">
    <source>
        <dbReference type="Proteomes" id="UP001432128"/>
    </source>
</evidence>
<dbReference type="Gene3D" id="3.30.450.40">
    <property type="match status" value="1"/>
</dbReference>
<feature type="domain" description="ANTAR" evidence="3">
    <location>
        <begin position="180"/>
        <end position="241"/>
    </location>
</feature>
<evidence type="ECO:0000256" key="1">
    <source>
        <dbReference type="ARBA" id="ARBA00023015"/>
    </source>
</evidence>
<dbReference type="InterPro" id="IPR029016">
    <property type="entry name" value="GAF-like_dom_sf"/>
</dbReference>
<organism evidence="4 5">
    <name type="scientific">Williamsia herbipolensis</name>
    <dbReference type="NCBI Taxonomy" id="1603258"/>
    <lineage>
        <taxon>Bacteria</taxon>
        <taxon>Bacillati</taxon>
        <taxon>Actinomycetota</taxon>
        <taxon>Actinomycetes</taxon>
        <taxon>Mycobacteriales</taxon>
        <taxon>Nocardiaceae</taxon>
        <taxon>Williamsia</taxon>
    </lineage>
</organism>
<accession>A0AAU4JZ00</accession>
<keyword evidence="1" id="KW-0805">Transcription regulation</keyword>
<dbReference type="Pfam" id="PF03861">
    <property type="entry name" value="ANTAR"/>
    <property type="match status" value="1"/>
</dbReference>
<dbReference type="EMBL" id="CP108021">
    <property type="protein sequence ID" value="WUM19016.1"/>
    <property type="molecule type" value="Genomic_DNA"/>
</dbReference>
<dbReference type="InterPro" id="IPR011006">
    <property type="entry name" value="CheY-like_superfamily"/>
</dbReference>
<keyword evidence="2" id="KW-0804">Transcription</keyword>
<evidence type="ECO:0000256" key="2">
    <source>
        <dbReference type="ARBA" id="ARBA00023163"/>
    </source>
</evidence>
<dbReference type="InterPro" id="IPR005561">
    <property type="entry name" value="ANTAR"/>
</dbReference>
<dbReference type="AlphaFoldDB" id="A0AAU4JZ00"/>
<proteinExistence type="predicted"/>
<dbReference type="SUPFAM" id="SSF55781">
    <property type="entry name" value="GAF domain-like"/>
    <property type="match status" value="1"/>
</dbReference>
<dbReference type="SUPFAM" id="SSF52172">
    <property type="entry name" value="CheY-like"/>
    <property type="match status" value="1"/>
</dbReference>
<dbReference type="KEGG" id="whr:OG579_14940"/>
<dbReference type="Proteomes" id="UP001432128">
    <property type="component" value="Chromosome"/>
</dbReference>
<dbReference type="InterPro" id="IPR036388">
    <property type="entry name" value="WH-like_DNA-bd_sf"/>
</dbReference>
<sequence>MAIPDTQLAQTDSHPDVRVPIDRPFMALLRHMVHAPTRDEAIMNNLSRSAAAIAGVDHVAVVTVSRARRRVPSLSLEGASSTLAEKLSLMEIGSDDGPIHRATTDRCTVACSETTGDSASRYLLGMPAPHTVRSVLAIPLLEPTHSSVFAVATFWSERDEVMPGDIHGRATAVSDLLALALGAAATRTQFDAALQSRDVIGQAKGMIMERYDISADAAFALLARLSQDTNTPLVAVATKLTDASPPADTGAD</sequence>
<gene>
    <name evidence="4" type="ORF">OG579_14940</name>
</gene>
<keyword evidence="5" id="KW-1185">Reference proteome</keyword>
<evidence type="ECO:0000313" key="4">
    <source>
        <dbReference type="EMBL" id="WUM19016.1"/>
    </source>
</evidence>
<protein>
    <submittedName>
        <fullName evidence="4">ANTAR domain-containing protein</fullName>
    </submittedName>
</protein>
<reference evidence="4 5" key="1">
    <citation type="submission" date="2022-10" db="EMBL/GenBank/DDBJ databases">
        <title>The complete genomes of actinobacterial strains from the NBC collection.</title>
        <authorList>
            <person name="Joergensen T.S."/>
            <person name="Alvarez Arevalo M."/>
            <person name="Sterndorff E.B."/>
            <person name="Faurdal D."/>
            <person name="Vuksanovic O."/>
            <person name="Mourched A.-S."/>
            <person name="Charusanti P."/>
            <person name="Shaw S."/>
            <person name="Blin K."/>
            <person name="Weber T."/>
        </authorList>
    </citation>
    <scope>NUCLEOTIDE SEQUENCE [LARGE SCALE GENOMIC DNA]</scope>
    <source>
        <strain evidence="4 5">NBC_00319</strain>
    </source>
</reference>
<dbReference type="Gene3D" id="1.10.10.10">
    <property type="entry name" value="Winged helix-like DNA-binding domain superfamily/Winged helix DNA-binding domain"/>
    <property type="match status" value="1"/>
</dbReference>
<name>A0AAU4JZ00_9NOCA</name>